<dbReference type="AlphaFoldDB" id="A0A0C3B1L2"/>
<organism evidence="2 3">
    <name type="scientific">Serendipita vermifera MAFF 305830</name>
    <dbReference type="NCBI Taxonomy" id="933852"/>
    <lineage>
        <taxon>Eukaryota</taxon>
        <taxon>Fungi</taxon>
        <taxon>Dikarya</taxon>
        <taxon>Basidiomycota</taxon>
        <taxon>Agaricomycotina</taxon>
        <taxon>Agaricomycetes</taxon>
        <taxon>Sebacinales</taxon>
        <taxon>Serendipitaceae</taxon>
        <taxon>Serendipita</taxon>
    </lineage>
</organism>
<feature type="compositionally biased region" description="Low complexity" evidence="1">
    <location>
        <begin position="16"/>
        <end position="28"/>
    </location>
</feature>
<protein>
    <submittedName>
        <fullName evidence="2">Uncharacterized protein</fullName>
    </submittedName>
</protein>
<reference evidence="2 3" key="1">
    <citation type="submission" date="2014-04" db="EMBL/GenBank/DDBJ databases">
        <authorList>
            <consortium name="DOE Joint Genome Institute"/>
            <person name="Kuo A."/>
            <person name="Zuccaro A."/>
            <person name="Kohler A."/>
            <person name="Nagy L.G."/>
            <person name="Floudas D."/>
            <person name="Copeland A."/>
            <person name="Barry K.W."/>
            <person name="Cichocki N."/>
            <person name="Veneault-Fourrey C."/>
            <person name="LaButti K."/>
            <person name="Lindquist E.A."/>
            <person name="Lipzen A."/>
            <person name="Lundell T."/>
            <person name="Morin E."/>
            <person name="Murat C."/>
            <person name="Sun H."/>
            <person name="Tunlid A."/>
            <person name="Henrissat B."/>
            <person name="Grigoriev I.V."/>
            <person name="Hibbett D.S."/>
            <person name="Martin F."/>
            <person name="Nordberg H.P."/>
            <person name="Cantor M.N."/>
            <person name="Hua S.X."/>
        </authorList>
    </citation>
    <scope>NUCLEOTIDE SEQUENCE [LARGE SCALE GENOMIC DNA]</scope>
    <source>
        <strain evidence="2 3">MAFF 305830</strain>
    </source>
</reference>
<accession>A0A0C3B1L2</accession>
<feature type="compositionally biased region" description="Polar residues" evidence="1">
    <location>
        <begin position="131"/>
        <end position="159"/>
    </location>
</feature>
<evidence type="ECO:0000313" key="3">
    <source>
        <dbReference type="Proteomes" id="UP000054097"/>
    </source>
</evidence>
<dbReference type="EMBL" id="KN824309">
    <property type="protein sequence ID" value="KIM26079.1"/>
    <property type="molecule type" value="Genomic_DNA"/>
</dbReference>
<proteinExistence type="predicted"/>
<sequence length="201" mass="21275">MNFYTPHGHSAYATAQQGSSNNNNDSISQQQQVALQAALHAFDQPPAPSLREVLGAYRLKGDGDREMLLAILGAKAAEDQRIAAMAQLHHTILQVTHSSITQNVLANQLPPLGGSGLGVGLGHHHSDHSHTNSSPRSTTTHSMDSNSPPTRSQLMSISSLIGERGGNESRTRRSPSGSMSPASGVGDLGRSHRMSSERSTS</sequence>
<name>A0A0C3B1L2_SERVB</name>
<gene>
    <name evidence="2" type="ORF">M408DRAFT_199863</name>
</gene>
<evidence type="ECO:0000256" key="1">
    <source>
        <dbReference type="SAM" id="MobiDB-lite"/>
    </source>
</evidence>
<keyword evidence="3" id="KW-1185">Reference proteome</keyword>
<evidence type="ECO:0000313" key="2">
    <source>
        <dbReference type="EMBL" id="KIM26079.1"/>
    </source>
</evidence>
<dbReference type="HOGENOM" id="CLU_1361152_0_0_1"/>
<dbReference type="OrthoDB" id="2537258at2759"/>
<reference evidence="3" key="2">
    <citation type="submission" date="2015-01" db="EMBL/GenBank/DDBJ databases">
        <title>Evolutionary Origins and Diversification of the Mycorrhizal Mutualists.</title>
        <authorList>
            <consortium name="DOE Joint Genome Institute"/>
            <consortium name="Mycorrhizal Genomics Consortium"/>
            <person name="Kohler A."/>
            <person name="Kuo A."/>
            <person name="Nagy L.G."/>
            <person name="Floudas D."/>
            <person name="Copeland A."/>
            <person name="Barry K.W."/>
            <person name="Cichocki N."/>
            <person name="Veneault-Fourrey C."/>
            <person name="LaButti K."/>
            <person name="Lindquist E.A."/>
            <person name="Lipzen A."/>
            <person name="Lundell T."/>
            <person name="Morin E."/>
            <person name="Murat C."/>
            <person name="Riley R."/>
            <person name="Ohm R."/>
            <person name="Sun H."/>
            <person name="Tunlid A."/>
            <person name="Henrissat B."/>
            <person name="Grigoriev I.V."/>
            <person name="Hibbett D.S."/>
            <person name="Martin F."/>
        </authorList>
    </citation>
    <scope>NUCLEOTIDE SEQUENCE [LARGE SCALE GENOMIC DNA]</scope>
    <source>
        <strain evidence="3">MAFF 305830</strain>
    </source>
</reference>
<dbReference type="Proteomes" id="UP000054097">
    <property type="component" value="Unassembled WGS sequence"/>
</dbReference>
<feature type="region of interest" description="Disordered" evidence="1">
    <location>
        <begin position="116"/>
        <end position="201"/>
    </location>
</feature>
<dbReference type="STRING" id="933852.A0A0C3B1L2"/>
<feature type="region of interest" description="Disordered" evidence="1">
    <location>
        <begin position="1"/>
        <end position="28"/>
    </location>
</feature>